<dbReference type="FunFam" id="1.20.1250.20:FF:000001">
    <property type="entry name" value="Dicarboxylate MFS transporter"/>
    <property type="match status" value="1"/>
</dbReference>
<feature type="transmembrane region" description="Helical" evidence="11">
    <location>
        <begin position="242"/>
        <end position="267"/>
    </location>
</feature>
<comment type="subcellular location">
    <subcellularLocation>
        <location evidence="1">Cell membrane</location>
        <topology evidence="1">Multi-pass membrane protein</topology>
    </subcellularLocation>
</comment>
<keyword evidence="7 11" id="KW-1133">Transmembrane helix</keyword>
<evidence type="ECO:0000256" key="4">
    <source>
        <dbReference type="ARBA" id="ARBA00022475"/>
    </source>
</evidence>
<feature type="transmembrane region" description="Helical" evidence="11">
    <location>
        <begin position="335"/>
        <end position="359"/>
    </location>
</feature>
<feature type="domain" description="Major facilitator superfamily (MFS) profile" evidence="12">
    <location>
        <begin position="18"/>
        <end position="428"/>
    </location>
</feature>
<gene>
    <name evidence="13" type="ORF">AVDCRST_MAG02-4426</name>
</gene>
<feature type="transmembrane region" description="Helical" evidence="11">
    <location>
        <begin position="59"/>
        <end position="79"/>
    </location>
</feature>
<dbReference type="Pfam" id="PF07690">
    <property type="entry name" value="MFS_1"/>
    <property type="match status" value="1"/>
</dbReference>
<evidence type="ECO:0000256" key="8">
    <source>
        <dbReference type="ARBA" id="ARBA00023136"/>
    </source>
</evidence>
<keyword evidence="6" id="KW-0769">Symport</keyword>
<evidence type="ECO:0000256" key="5">
    <source>
        <dbReference type="ARBA" id="ARBA00022692"/>
    </source>
</evidence>
<dbReference type="SUPFAM" id="SSF103473">
    <property type="entry name" value="MFS general substrate transporter"/>
    <property type="match status" value="1"/>
</dbReference>
<protein>
    <recommendedName>
        <fullName evidence="10">Putative proline/betaine transporter</fullName>
    </recommendedName>
</protein>
<dbReference type="PANTHER" id="PTHR43045">
    <property type="entry name" value="SHIKIMATE TRANSPORTER"/>
    <property type="match status" value="1"/>
</dbReference>
<dbReference type="PROSITE" id="PS50850">
    <property type="entry name" value="MFS"/>
    <property type="match status" value="1"/>
</dbReference>
<comment type="function">
    <text evidence="9">May be a proton symporter involved in the uptake of osmolytes such as proline and glycine betaine.</text>
</comment>
<evidence type="ECO:0000256" key="11">
    <source>
        <dbReference type="SAM" id="Phobius"/>
    </source>
</evidence>
<evidence type="ECO:0000256" key="7">
    <source>
        <dbReference type="ARBA" id="ARBA00022989"/>
    </source>
</evidence>
<name>A0A6J4S084_9ACTN</name>
<keyword evidence="5 11" id="KW-0812">Transmembrane</keyword>
<evidence type="ECO:0000259" key="12">
    <source>
        <dbReference type="PROSITE" id="PS50850"/>
    </source>
</evidence>
<organism evidence="13">
    <name type="scientific">uncultured Rubrobacteraceae bacterium</name>
    <dbReference type="NCBI Taxonomy" id="349277"/>
    <lineage>
        <taxon>Bacteria</taxon>
        <taxon>Bacillati</taxon>
        <taxon>Actinomycetota</taxon>
        <taxon>Rubrobacteria</taxon>
        <taxon>Rubrobacterales</taxon>
        <taxon>Rubrobacteraceae</taxon>
        <taxon>environmental samples</taxon>
    </lineage>
</organism>
<accession>A0A6J4S084</accession>
<keyword evidence="4" id="KW-1003">Cell membrane</keyword>
<dbReference type="InterPro" id="IPR020846">
    <property type="entry name" value="MFS_dom"/>
</dbReference>
<keyword evidence="8 11" id="KW-0472">Membrane</keyword>
<dbReference type="AlphaFoldDB" id="A0A6J4S084"/>
<dbReference type="InterPro" id="IPR036259">
    <property type="entry name" value="MFS_trans_sf"/>
</dbReference>
<dbReference type="GO" id="GO:0015293">
    <property type="term" value="F:symporter activity"/>
    <property type="evidence" value="ECO:0007669"/>
    <property type="project" value="UniProtKB-KW"/>
</dbReference>
<comment type="similarity">
    <text evidence="2">Belongs to the major facilitator superfamily. Metabolite:H+ Symporter (MHS) family (TC 2.A.1.6) family.</text>
</comment>
<dbReference type="PANTHER" id="PTHR43045:SF1">
    <property type="entry name" value="SHIKIMATE TRANSPORTER"/>
    <property type="match status" value="1"/>
</dbReference>
<feature type="transmembrane region" description="Helical" evidence="11">
    <location>
        <begin position="405"/>
        <end position="424"/>
    </location>
</feature>
<dbReference type="InterPro" id="IPR011701">
    <property type="entry name" value="MFS"/>
</dbReference>
<proteinExistence type="inferred from homology"/>
<feature type="transmembrane region" description="Helical" evidence="11">
    <location>
        <begin position="279"/>
        <end position="298"/>
    </location>
</feature>
<feature type="transmembrane region" description="Helical" evidence="11">
    <location>
        <begin position="371"/>
        <end position="393"/>
    </location>
</feature>
<keyword evidence="3" id="KW-0813">Transport</keyword>
<dbReference type="EMBL" id="CADCVH010000123">
    <property type="protein sequence ID" value="CAA9479733.1"/>
    <property type="molecule type" value="Genomic_DNA"/>
</dbReference>
<feature type="transmembrane region" description="Helical" evidence="11">
    <location>
        <begin position="91"/>
        <end position="112"/>
    </location>
</feature>
<dbReference type="CDD" id="cd17369">
    <property type="entry name" value="MFS_ShiA_like"/>
    <property type="match status" value="1"/>
</dbReference>
<evidence type="ECO:0000256" key="2">
    <source>
        <dbReference type="ARBA" id="ARBA00008240"/>
    </source>
</evidence>
<feature type="transmembrane region" description="Helical" evidence="11">
    <location>
        <begin position="194"/>
        <end position="213"/>
    </location>
</feature>
<dbReference type="PROSITE" id="PS00216">
    <property type="entry name" value="SUGAR_TRANSPORT_1"/>
    <property type="match status" value="1"/>
</dbReference>
<feature type="transmembrane region" description="Helical" evidence="11">
    <location>
        <begin position="310"/>
        <end position="329"/>
    </location>
</feature>
<dbReference type="GO" id="GO:0005886">
    <property type="term" value="C:plasma membrane"/>
    <property type="evidence" value="ECO:0007669"/>
    <property type="project" value="UniProtKB-SubCell"/>
</dbReference>
<dbReference type="Gene3D" id="1.20.1250.20">
    <property type="entry name" value="MFS general substrate transporter like domains"/>
    <property type="match status" value="2"/>
</dbReference>
<evidence type="ECO:0000256" key="10">
    <source>
        <dbReference type="ARBA" id="ARBA00039918"/>
    </source>
</evidence>
<dbReference type="InterPro" id="IPR005829">
    <property type="entry name" value="Sugar_transporter_CS"/>
</dbReference>
<evidence type="ECO:0000256" key="1">
    <source>
        <dbReference type="ARBA" id="ARBA00004651"/>
    </source>
</evidence>
<evidence type="ECO:0000313" key="13">
    <source>
        <dbReference type="EMBL" id="CAA9479733.1"/>
    </source>
</evidence>
<evidence type="ECO:0000256" key="6">
    <source>
        <dbReference type="ARBA" id="ARBA00022847"/>
    </source>
</evidence>
<sequence>MERVGGEGEGQPVSIRQVAFASFIGTAVEWYDYFLYATAAALVFNGLFFPNFAPLTGTLASFATFGVGFVARPIGGVVFGHFGDRIGRKSMLVITLLLMGGATFLIGCLPTFETAGILAPILLVALRFVQGFAVGGEWGGAILMAVEHAPEGERNFYASWPQLGSPAGLILSTAVFTAFSSLPEDQFLSWGWRVPFLLSIVLIGVGLFIRLRVLESPAFRRVRELGAQVRVPLVEVLRRYPLAALLSVGVVLVNIGGFYLVVTFTLAYATEELGVGRNITLIGLLLAGVAEILGILLLARTADRIGRRPVALGSAAVVTLFAFPFFWLVDTASAPLIWLAMCTWTFSAGALYGVTGAFISELFDARVRYSGISLGYQMAGVLGGAVAPLLATYLVQQAGGDSWPVATYLFAMSLVSLLAVFFAADRFRVAIDGGAREMPTGMGERS</sequence>
<evidence type="ECO:0000256" key="9">
    <source>
        <dbReference type="ARBA" id="ARBA00037295"/>
    </source>
</evidence>
<feature type="transmembrane region" description="Helical" evidence="11">
    <location>
        <begin position="163"/>
        <end position="182"/>
    </location>
</feature>
<reference evidence="13" key="1">
    <citation type="submission" date="2020-02" db="EMBL/GenBank/DDBJ databases">
        <authorList>
            <person name="Meier V. D."/>
        </authorList>
    </citation>
    <scope>NUCLEOTIDE SEQUENCE</scope>
    <source>
        <strain evidence="13">AVDCRST_MAG02</strain>
    </source>
</reference>
<evidence type="ECO:0000256" key="3">
    <source>
        <dbReference type="ARBA" id="ARBA00022448"/>
    </source>
</evidence>
<feature type="transmembrane region" description="Helical" evidence="11">
    <location>
        <begin position="118"/>
        <end position="143"/>
    </location>
</feature>